<dbReference type="Pfam" id="PF16219">
    <property type="entry name" value="DUF4879"/>
    <property type="match status" value="1"/>
</dbReference>
<evidence type="ECO:0008006" key="3">
    <source>
        <dbReference type="Google" id="ProtNLM"/>
    </source>
</evidence>
<gene>
    <name evidence="1" type="ORF">SAMN06265827_1301</name>
</gene>
<keyword evidence="2" id="KW-1185">Reference proteome</keyword>
<accession>A0A285I2U2</accession>
<organism evidence="1 2">
    <name type="scientific">Orenia metallireducens</name>
    <dbReference type="NCBI Taxonomy" id="1413210"/>
    <lineage>
        <taxon>Bacteria</taxon>
        <taxon>Bacillati</taxon>
        <taxon>Bacillota</taxon>
        <taxon>Clostridia</taxon>
        <taxon>Halanaerobiales</taxon>
        <taxon>Halobacteroidaceae</taxon>
        <taxon>Orenia</taxon>
    </lineage>
</organism>
<feature type="non-terminal residue" evidence="1">
    <location>
        <position position="1"/>
    </location>
</feature>
<dbReference type="Proteomes" id="UP000219573">
    <property type="component" value="Unassembled WGS sequence"/>
</dbReference>
<evidence type="ECO:0000313" key="1">
    <source>
        <dbReference type="EMBL" id="SNY42322.1"/>
    </source>
</evidence>
<reference evidence="2" key="1">
    <citation type="submission" date="2017-09" db="EMBL/GenBank/DDBJ databases">
        <authorList>
            <person name="Varghese N."/>
            <person name="Submissions S."/>
        </authorList>
    </citation>
    <scope>NUCLEOTIDE SEQUENCE [LARGE SCALE GENOMIC DNA]</scope>
    <source>
        <strain evidence="2">MSL47</strain>
    </source>
</reference>
<dbReference type="AlphaFoldDB" id="A0A285I2U2"/>
<protein>
    <recommendedName>
        <fullName evidence="3">DUF4879 domain-containing protein</fullName>
    </recommendedName>
</protein>
<evidence type="ECO:0000313" key="2">
    <source>
        <dbReference type="Proteomes" id="UP000219573"/>
    </source>
</evidence>
<dbReference type="Gene3D" id="2.60.40.2870">
    <property type="match status" value="1"/>
</dbReference>
<dbReference type="InterPro" id="IPR032624">
    <property type="entry name" value="DUF4879"/>
</dbReference>
<proteinExistence type="predicted"/>
<name>A0A285I2U2_9FIRM</name>
<dbReference type="EMBL" id="OBDZ01000030">
    <property type="protein sequence ID" value="SNY42322.1"/>
    <property type="molecule type" value="Genomic_DNA"/>
</dbReference>
<dbReference type="RefSeq" id="WP_216358840.1">
    <property type="nucleotide sequence ID" value="NZ_OBDZ01000030.1"/>
</dbReference>
<sequence>SKVASGETENIVVKGQEDISTEIELESVIKGDEGEVTAQSPASGLTYLQVYAVYSAQYGGYEYVYNDPNLLSTNHDHGGTPLYIVTLEVGYGDNRIAKMNGSTLSSVYSRKYDPNGDNIIDGWYYWWDVTGYEHGKFTYENTSTNYPWNTMSDWIYIK</sequence>